<dbReference type="EC" id="2.4.1.145" evidence="17"/>
<dbReference type="GO" id="GO:0006487">
    <property type="term" value="P:protein N-linked glycosylation"/>
    <property type="evidence" value="ECO:0007669"/>
    <property type="project" value="TreeGrafter"/>
</dbReference>
<feature type="domain" description="MGAT4 A/B/C C-terminal" evidence="30">
    <location>
        <begin position="140"/>
        <end position="187"/>
    </location>
</feature>
<dbReference type="AlphaFoldDB" id="A0A060ZIF6"/>
<comment type="catalytic activity">
    <reaction evidence="25">
        <text>an N(4)-{beta-D-GlcNAc-(1-&gt;2)-alpha-D-Man-(1-&gt;3)-[alpha-D-Man-(1-&gt;6)]-beta-D-Man-(1-&gt;4)-beta-D-GlcNAc-(1-&gt;4)-beta-D-GlcNAc}-L-asparaginyl-[protein] + UDP-N-acetyl-alpha-D-glucosamine = an N(4)-{beta-D-GlcNAc-(1-&gt;2)-[beta-D-GlcNAc-(1-&gt;4)]-alpha-D-Man-(1-&gt;3)-[alpha-D-Man-(1-&gt;6)]-beta-D-Man-(1-&gt;4)-beta-D-GlcNAc-(1-&gt;4)-beta-D-GlcNAc}-L-asparaginyl-[protein] + UDP + H(+)</text>
        <dbReference type="Rhea" id="RHEA:69615"/>
        <dbReference type="Rhea" id="RHEA-COMP:14369"/>
        <dbReference type="Rhea" id="RHEA-COMP:17732"/>
        <dbReference type="ChEBI" id="CHEBI:15378"/>
        <dbReference type="ChEBI" id="CHEBI:57705"/>
        <dbReference type="ChEBI" id="CHEBI:58223"/>
        <dbReference type="ChEBI" id="CHEBI:60615"/>
        <dbReference type="ChEBI" id="CHEBI:187873"/>
    </reaction>
    <physiologicalReaction direction="left-to-right" evidence="25">
        <dbReference type="Rhea" id="RHEA:69616"/>
    </physiologicalReaction>
</comment>
<dbReference type="EMBL" id="FR962878">
    <property type="protein sequence ID" value="CDR00950.1"/>
    <property type="molecule type" value="Genomic_DNA"/>
</dbReference>
<dbReference type="GO" id="GO:0000139">
    <property type="term" value="C:Golgi membrane"/>
    <property type="evidence" value="ECO:0007669"/>
    <property type="project" value="UniProtKB-SubCell"/>
</dbReference>
<keyword evidence="6" id="KW-0964">Secreted</keyword>
<keyword evidence="9" id="KW-0812">Transmembrane</keyword>
<evidence type="ECO:0000259" key="30">
    <source>
        <dbReference type="Pfam" id="PF23524"/>
    </source>
</evidence>
<evidence type="ECO:0000256" key="19">
    <source>
        <dbReference type="ARBA" id="ARBA00043050"/>
    </source>
</evidence>
<keyword evidence="10" id="KW-0479">Metal-binding</keyword>
<keyword evidence="15" id="KW-0472">Membrane</keyword>
<evidence type="ECO:0000256" key="1">
    <source>
        <dbReference type="ARBA" id="ARBA00001968"/>
    </source>
</evidence>
<keyword evidence="12" id="KW-1133">Transmembrane helix</keyword>
<name>A0A060ZIF6_ONCMY</name>
<evidence type="ECO:0000256" key="26">
    <source>
        <dbReference type="ARBA" id="ARBA00093225"/>
    </source>
</evidence>
<comment type="catalytic activity">
    <reaction evidence="23">
        <text>N(4)-{beta-D-GlcNAc-(1-&gt;2)-alpha-D-Man-(1-&gt;3)-[beta-D-GlcNAc-(1-&gt;2)-alpha-D-Man-(1-&gt;6)]-beta-D-Man-(1-&gt;4)-beta-D-GlcNAc-(1-&gt;4)-beta-D-GlcNAc}-L-asparaginyl-[protein] + UDP-N-acetyl-alpha-D-glucosamine = N(4)-{beta-D-GlcNAc-(1-&gt;2)-[beta-D-GlcNAc-(1-&gt;4)]-alpha-D-Man-(1-&gt;3)-[beta-D-GlcNAc-(1-&gt;2)-alpha-D-Man-(1-&gt;6)]-beta-D-Man-(1-&gt;4)-beta-D-GlcNAc-(1-&gt;4)-beta-D-GlcNAc}-L-asparaginyl-[protein] + UDP + H(+)</text>
        <dbReference type="Rhea" id="RHEA:16057"/>
        <dbReference type="Rhea" id="RHEA-COMP:13526"/>
        <dbReference type="Rhea" id="RHEA-COMP:14374"/>
        <dbReference type="ChEBI" id="CHEBI:15378"/>
        <dbReference type="ChEBI" id="CHEBI:57705"/>
        <dbReference type="ChEBI" id="CHEBI:58223"/>
        <dbReference type="ChEBI" id="CHEBI:60651"/>
        <dbReference type="ChEBI" id="CHEBI:139507"/>
        <dbReference type="EC" id="2.4.1.145"/>
    </reaction>
    <physiologicalReaction direction="left-to-right" evidence="23">
        <dbReference type="Rhea" id="RHEA:16058"/>
    </physiologicalReaction>
</comment>
<dbReference type="InterPro" id="IPR006759">
    <property type="entry name" value="Glyco_transf_54"/>
</dbReference>
<dbReference type="GO" id="GO:0046872">
    <property type="term" value="F:metal ion binding"/>
    <property type="evidence" value="ECO:0007669"/>
    <property type="project" value="UniProtKB-KW"/>
</dbReference>
<comment type="catalytic activity">
    <reaction evidence="26">
        <text>an N(4)-{beta-D-GlcNAc-(1-&gt;2)-alpha-D-Man-(1-&gt;3)-[beta-D-Gal-(1-&gt;4)-beta-D-GlcNAc-(1-&gt;2)-alpha-D-Man-(1-&gt;6)]-beta-D-Man-(1-&gt;4)-beta-D-GlcNAc-(1-&gt;4)-beta-D-GlcNAc}-L-asparaginyl-[protein] + UDP-N-acetyl-alpha-D-glucosamine = an N(4)-{beta-D-GlcNAc-(1-&gt;2)-[beta-D-GlcNAc-(1-&gt;4)]-alpha-D-Man-(1-&gt;3)-[beta-D-Gal-(1-&gt;4)-beta-D-GlcNAc-(1-&gt;2)-alpha-D-Man-(1-&gt;6)]-beta-D-Man-(1-&gt;4)-beta-D-GlcNAc-(1-&gt;4)-beta-D-GlcNAc}-L-asparaginyl-[protein] + UDP + H(+)</text>
        <dbReference type="Rhea" id="RHEA:69627"/>
        <dbReference type="Rhea" id="RHEA-COMP:17737"/>
        <dbReference type="Rhea" id="RHEA-COMP:17738"/>
        <dbReference type="ChEBI" id="CHEBI:15378"/>
        <dbReference type="ChEBI" id="CHEBI:57705"/>
        <dbReference type="ChEBI" id="CHEBI:58223"/>
        <dbReference type="ChEBI" id="CHEBI:187878"/>
        <dbReference type="ChEBI" id="CHEBI:187879"/>
    </reaction>
    <physiologicalReaction direction="left-to-right" evidence="26">
        <dbReference type="Rhea" id="RHEA:69628"/>
    </physiologicalReaction>
</comment>
<sequence>MLCLPLSISLSIPQPPALPVSLPPLSPPPLSPHRSLLSLLLSGKMFQAPDLNLIVEFILMFYKEKPIDWLLDHILWVKVCNPEKDAKHCERQKSSLRVRFRPSLFQHVGLHSSLAGKIQKLTDKDFLKPLLHKIHVNPPAEVSTSLKVYQGHTLEKTYLGEDFFWAINPTAGDYVLFKFDKPINIER</sequence>
<evidence type="ECO:0000256" key="25">
    <source>
        <dbReference type="ARBA" id="ARBA00093220"/>
    </source>
</evidence>
<comment type="cofactor">
    <cofactor evidence="1">
        <name>a divalent metal cation</name>
        <dbReference type="ChEBI" id="CHEBI:60240"/>
    </cofactor>
</comment>
<evidence type="ECO:0000256" key="17">
    <source>
        <dbReference type="ARBA" id="ARBA00038913"/>
    </source>
</evidence>
<evidence type="ECO:0000256" key="13">
    <source>
        <dbReference type="ARBA" id="ARBA00023034"/>
    </source>
</evidence>
<evidence type="ECO:0000256" key="12">
    <source>
        <dbReference type="ARBA" id="ARBA00022989"/>
    </source>
</evidence>
<dbReference type="Pfam" id="PF04666">
    <property type="entry name" value="MGAT4_cons"/>
    <property type="match status" value="1"/>
</dbReference>
<accession>A0A060ZIF6</accession>
<dbReference type="Pfam" id="PF23524">
    <property type="entry name" value="MGAT4A_C"/>
    <property type="match status" value="1"/>
</dbReference>
<evidence type="ECO:0000256" key="16">
    <source>
        <dbReference type="ARBA" id="ARBA00023180"/>
    </source>
</evidence>
<feature type="domain" description="MGAT4 conserved region" evidence="29">
    <location>
        <begin position="39"/>
        <end position="126"/>
    </location>
</feature>
<dbReference type="GO" id="GO:0005783">
    <property type="term" value="C:endoplasmic reticulum"/>
    <property type="evidence" value="ECO:0007669"/>
    <property type="project" value="TreeGrafter"/>
</dbReference>
<gene>
    <name evidence="31" type="ORF">GSONMT00030666001</name>
</gene>
<keyword evidence="11" id="KW-0735">Signal-anchor</keyword>
<dbReference type="GO" id="GO:0005795">
    <property type="term" value="C:Golgi stack"/>
    <property type="evidence" value="ECO:0007669"/>
    <property type="project" value="TreeGrafter"/>
</dbReference>
<comment type="catalytic activity">
    <reaction evidence="22">
        <text>N(4)-{beta-D-GlcNAc-(1-&gt;2)-alpha-D-Man-(1-&gt;3)-[alpha-D-Man-(1-&gt;3)-{alpha-D-Man-(1-&gt;6)}-alpha-D-Man-(1-&gt;6)]-beta-D-Man-(1-&gt;4)-beta-D-GlcNAc-(1-&gt;4)-beta-D-GlcNAc}-asparaginyl-[protein] + UDP-N-acetyl-alpha-D-glucosamine = N(4)-{beta-D-GlcNAc-(1-&gt;2)-[beta-D-GlcNAc-(1-&gt;4)]-alpha-D-Man-(1-&gt;3)-[alpha-D-Man-(1-&gt;3)-{alpha-D-Man-(1-&gt;6)}-alpha-D-Man-(1-&gt;6)]-beta-D-Man-(1-&gt;4)-beta-D-GlcNAc-(1-&gt;4)-beta-D-GlcNAc}-asparaginyl-[protein] + UDP + H(+)</text>
        <dbReference type="Rhea" id="RHEA:69631"/>
        <dbReference type="Rhea" id="RHEA-COMP:17739"/>
        <dbReference type="Rhea" id="RHEA-COMP:17740"/>
        <dbReference type="ChEBI" id="CHEBI:15378"/>
        <dbReference type="ChEBI" id="CHEBI:57705"/>
        <dbReference type="ChEBI" id="CHEBI:58223"/>
        <dbReference type="ChEBI" id="CHEBI:187880"/>
        <dbReference type="ChEBI" id="CHEBI:187881"/>
    </reaction>
    <physiologicalReaction direction="left-to-right" evidence="22">
        <dbReference type="Rhea" id="RHEA:69632"/>
    </physiologicalReaction>
</comment>
<comment type="similarity">
    <text evidence="5">Belongs to the glycosyltransferase 54 family.</text>
</comment>
<evidence type="ECO:0000256" key="2">
    <source>
        <dbReference type="ARBA" id="ARBA00004323"/>
    </source>
</evidence>
<comment type="catalytic activity">
    <reaction evidence="28">
        <text>an N(4)-{beta-D-GlcNAc-(1-&gt;2)-alpha-D-Man-(1-&gt;3)-[beta-D-GlcNAc-(1-&gt;2)-[beta-D-GlcNAc-(1-&gt;6)]-alpha-D-Man-(1-&gt;6)]-beta-D-Man-(1-&gt;4)-beta-D-GlcNAc-(1-&gt;4)-beta-D-GlcNAc}-L-asparaginyl-[protein] + UDP-N-acetyl-alpha-D-glucosamine = an N(4)-{beta-D-GlcNAc-(1-&gt;2)-[beta-D-GlcNAc-(1-&gt;4)]-alpha-D-Man-(1-&gt;3)-[beta-D-GlcNAc-(1-&gt;2)-[beta-D-GlcNAc-(1-&gt;6)]-alpha-D-Man-(1-&gt;6)]-beta-D-Man-(1-&gt;4)-beta-D-GlcNAc-(1-&gt;4)-beta-D-GlcNAc}-L-asparaginyl-[protein] + UDP + H(+)</text>
        <dbReference type="Rhea" id="RHEA:69619"/>
        <dbReference type="Rhea" id="RHEA-COMP:17733"/>
        <dbReference type="Rhea" id="RHEA-COMP:17734"/>
        <dbReference type="ChEBI" id="CHEBI:15378"/>
        <dbReference type="ChEBI" id="CHEBI:57705"/>
        <dbReference type="ChEBI" id="CHEBI:58223"/>
        <dbReference type="ChEBI" id="CHEBI:187874"/>
        <dbReference type="ChEBI" id="CHEBI:187875"/>
    </reaction>
    <physiologicalReaction direction="left-to-right" evidence="28">
        <dbReference type="Rhea" id="RHEA:69620"/>
    </physiologicalReaction>
</comment>
<dbReference type="InterPro" id="IPR057279">
    <property type="entry name" value="MGAT4"/>
</dbReference>
<keyword evidence="14" id="KW-0175">Coiled coil</keyword>
<keyword evidence="13" id="KW-0333">Golgi apparatus</keyword>
<evidence type="ECO:0000256" key="23">
    <source>
        <dbReference type="ARBA" id="ARBA00048608"/>
    </source>
</evidence>
<organism evidence="31 32">
    <name type="scientific">Oncorhynchus mykiss</name>
    <name type="common">Rainbow trout</name>
    <name type="synonym">Salmo gairdneri</name>
    <dbReference type="NCBI Taxonomy" id="8022"/>
    <lineage>
        <taxon>Eukaryota</taxon>
        <taxon>Metazoa</taxon>
        <taxon>Chordata</taxon>
        <taxon>Craniata</taxon>
        <taxon>Vertebrata</taxon>
        <taxon>Euteleostomi</taxon>
        <taxon>Actinopterygii</taxon>
        <taxon>Neopterygii</taxon>
        <taxon>Teleostei</taxon>
        <taxon>Protacanthopterygii</taxon>
        <taxon>Salmoniformes</taxon>
        <taxon>Salmonidae</taxon>
        <taxon>Salmoninae</taxon>
        <taxon>Oncorhynchus</taxon>
    </lineage>
</organism>
<evidence type="ECO:0000256" key="7">
    <source>
        <dbReference type="ARBA" id="ARBA00022676"/>
    </source>
</evidence>
<comment type="subcellular location">
    <subcellularLocation>
        <location evidence="2">Golgi apparatus membrane</location>
        <topology evidence="2">Single-pass type II membrane protein</topology>
    </subcellularLocation>
    <subcellularLocation>
        <location evidence="3">Secreted</location>
    </subcellularLocation>
</comment>
<comment type="catalytic activity">
    <reaction evidence="24">
        <text>N(4)-{beta-D-GlcNAc-(1-&gt;2)-alpha-D-Man-(1-&gt;3)-beta-D-Man-(1-&gt;4)-beta-D-GlcNAc-(1-&gt;4)-beta-D-GlcNAc}-asparaginyl-[protein] + UDP-N-acetyl-alpha-D-glucosamine = N(4)-{beta-D-GlcNAc-(1-&gt;2)-[beta-D-GlcNAc-(1-&gt;4)]-alpha-D-Man-(1-&gt;3)-beta-D-Man-(1-&gt;4)-beta-D-GlcNAc-(1-&gt;4)-beta-D-GlcNAc}-asparaginyl-[protein] + UDP + H(+)</text>
        <dbReference type="Rhea" id="RHEA:69635"/>
        <dbReference type="Rhea" id="RHEA-COMP:17741"/>
        <dbReference type="Rhea" id="RHEA-COMP:17742"/>
        <dbReference type="ChEBI" id="CHEBI:15378"/>
        <dbReference type="ChEBI" id="CHEBI:57705"/>
        <dbReference type="ChEBI" id="CHEBI:58223"/>
        <dbReference type="ChEBI" id="CHEBI:187882"/>
        <dbReference type="ChEBI" id="CHEBI:187883"/>
    </reaction>
    <physiologicalReaction direction="left-to-right" evidence="24">
        <dbReference type="Rhea" id="RHEA:69636"/>
    </physiologicalReaction>
</comment>
<evidence type="ECO:0000256" key="20">
    <source>
        <dbReference type="ARBA" id="ARBA00043139"/>
    </source>
</evidence>
<evidence type="ECO:0000256" key="22">
    <source>
        <dbReference type="ARBA" id="ARBA00047414"/>
    </source>
</evidence>
<evidence type="ECO:0000256" key="4">
    <source>
        <dbReference type="ARBA" id="ARBA00004922"/>
    </source>
</evidence>
<evidence type="ECO:0000259" key="29">
    <source>
        <dbReference type="Pfam" id="PF04666"/>
    </source>
</evidence>
<evidence type="ECO:0000256" key="3">
    <source>
        <dbReference type="ARBA" id="ARBA00004613"/>
    </source>
</evidence>
<evidence type="ECO:0000256" key="9">
    <source>
        <dbReference type="ARBA" id="ARBA00022692"/>
    </source>
</evidence>
<evidence type="ECO:0000256" key="8">
    <source>
        <dbReference type="ARBA" id="ARBA00022679"/>
    </source>
</evidence>
<dbReference type="Proteomes" id="UP000193380">
    <property type="component" value="Unassembled WGS sequence"/>
</dbReference>
<comment type="pathway">
    <text evidence="4">Protein modification; protein glycosylation.</text>
</comment>
<dbReference type="GO" id="GO:0008454">
    <property type="term" value="F:alpha-1,3-mannosylglycoprotein 4-beta-N-acetylglucosaminyltransferase activity"/>
    <property type="evidence" value="ECO:0007669"/>
    <property type="project" value="UniProtKB-EC"/>
</dbReference>
<evidence type="ECO:0000256" key="5">
    <source>
        <dbReference type="ARBA" id="ARBA00009090"/>
    </source>
</evidence>
<evidence type="ECO:0000256" key="28">
    <source>
        <dbReference type="ARBA" id="ARBA00093244"/>
    </source>
</evidence>
<evidence type="ECO:0000256" key="18">
    <source>
        <dbReference type="ARBA" id="ARBA00039706"/>
    </source>
</evidence>
<dbReference type="STRING" id="8022.A0A060ZIF6"/>
<keyword evidence="8" id="KW-0808">Transferase</keyword>
<evidence type="ECO:0000256" key="10">
    <source>
        <dbReference type="ARBA" id="ARBA00022723"/>
    </source>
</evidence>
<comment type="function">
    <text evidence="21">Glycosyltransferase that catalyze the transfer of GlcNAc from UDP-GlcNAc to the GlcNAcbeta1-2Manalpha1-3 arm of the core structure of N-linked glycans through a beta1-4 linkage and participates in the production of tri- and tetra-antennary N-linked sugar chains. Involved in glucose transport by mediating SLC2A2/GLUT2 glycosylation, thereby controlling cell-surface expression of SLC2A2 in pancreatic beta cells.</text>
</comment>
<evidence type="ECO:0000313" key="32">
    <source>
        <dbReference type="Proteomes" id="UP000193380"/>
    </source>
</evidence>
<dbReference type="PaxDb" id="8022-A0A060ZIF6"/>
<reference evidence="31" key="2">
    <citation type="submission" date="2014-03" db="EMBL/GenBank/DDBJ databases">
        <authorList>
            <person name="Genoscope - CEA"/>
        </authorList>
    </citation>
    <scope>NUCLEOTIDE SEQUENCE</scope>
</reference>
<evidence type="ECO:0000256" key="24">
    <source>
        <dbReference type="ARBA" id="ARBA00049146"/>
    </source>
</evidence>
<dbReference type="PANTHER" id="PTHR12062">
    <property type="entry name" value="N-ACETYLGLUCOSAMINYLTRANSFERASE VI"/>
    <property type="match status" value="1"/>
</dbReference>
<keyword evidence="7" id="KW-0328">Glycosyltransferase</keyword>
<evidence type="ECO:0000256" key="27">
    <source>
        <dbReference type="ARBA" id="ARBA00093235"/>
    </source>
</evidence>
<protein>
    <recommendedName>
        <fullName evidence="18">Alpha-1,3-mannosyl-glycoprotein 4-beta-N-acetylglucosaminyltransferase A</fullName>
        <ecNumber evidence="17">2.4.1.145</ecNumber>
    </recommendedName>
    <alternativeName>
        <fullName evidence="19">N-glycosyl-oligosaccharide-glycoprotein N-acetylglucosaminyltransferase IVa</fullName>
    </alternativeName>
    <alternativeName>
        <fullName evidence="20">UDP-N-acetylglucosamine: alpha-1,3-D-mannoside beta-1,4-N-acetylglucosaminyltransferase IVa</fullName>
    </alternativeName>
</protein>
<evidence type="ECO:0000256" key="11">
    <source>
        <dbReference type="ARBA" id="ARBA00022968"/>
    </source>
</evidence>
<comment type="catalytic activity">
    <reaction evidence="27">
        <text>an N(4)-{beta-D-GlcNAc-(1-&gt;2)-alpha-D-Man-(1-&gt;3)-[beta-D-GlcNAc-(1-&gt;2)-alpha-D-Man-(1-&gt;6)]-beta-D-Man-(1-&gt;4)-beta-D-GlcNAc-(1-&gt;4)-[alpha-L-Fuc-(1-&gt;6)]-beta-D-GlcNAc}-L-asparaginyl-[protein] + UDP-N-acetyl-alpha-D-glucosamine = N(4)-{beta-D-GlcNAc-(1-&gt;2)-[beta-D-GlcNAc-(1-&gt;4)]-alpha-D-Man-(1-&gt;3)-[beta-D-GlcNAc-(1-&gt;2)-alpha-D-Man-(1-&gt;6)]-beta-D-Man-(1-&gt;4)-beta-D-GlcNAc-(1-&gt;4)-[alpha-L-Fuc-(1-&gt;6)]-beta-D-GlcNAc}-asparaginyl-[protein] + UDP + H(+)</text>
        <dbReference type="Rhea" id="RHEA:69623"/>
        <dbReference type="Rhea" id="RHEA-COMP:13532"/>
        <dbReference type="Rhea" id="RHEA-COMP:18198"/>
        <dbReference type="ChEBI" id="CHEBI:15378"/>
        <dbReference type="ChEBI" id="CHEBI:57705"/>
        <dbReference type="ChEBI" id="CHEBI:58223"/>
        <dbReference type="ChEBI" id="CHEBI:137207"/>
        <dbReference type="ChEBI" id="CHEBI:187877"/>
    </reaction>
    <physiologicalReaction direction="left-to-right" evidence="27">
        <dbReference type="Rhea" id="RHEA:69624"/>
    </physiologicalReaction>
</comment>
<dbReference type="InterPro" id="IPR056576">
    <property type="entry name" value="MGAT4_A/B/C_C"/>
</dbReference>
<dbReference type="GO" id="GO:0005576">
    <property type="term" value="C:extracellular region"/>
    <property type="evidence" value="ECO:0007669"/>
    <property type="project" value="UniProtKB-SubCell"/>
</dbReference>
<evidence type="ECO:0000313" key="31">
    <source>
        <dbReference type="EMBL" id="CDR00950.1"/>
    </source>
</evidence>
<evidence type="ECO:0000256" key="6">
    <source>
        <dbReference type="ARBA" id="ARBA00022525"/>
    </source>
</evidence>
<reference evidence="31" key="1">
    <citation type="journal article" date="2014" name="Nat. Commun.">
        <title>The rainbow trout genome provides novel insights into evolution after whole-genome duplication in vertebrates.</title>
        <authorList>
            <person name="Berthelot C."/>
            <person name="Brunet F."/>
            <person name="Chalopin D."/>
            <person name="Juanchich A."/>
            <person name="Bernard M."/>
            <person name="Noel B."/>
            <person name="Bento P."/>
            <person name="Da Silva C."/>
            <person name="Labadie K."/>
            <person name="Alberti A."/>
            <person name="Aury J.M."/>
            <person name="Louis A."/>
            <person name="Dehais P."/>
            <person name="Bardou P."/>
            <person name="Montfort J."/>
            <person name="Klopp C."/>
            <person name="Cabau C."/>
            <person name="Gaspin C."/>
            <person name="Thorgaard G.H."/>
            <person name="Boussaha M."/>
            <person name="Quillet E."/>
            <person name="Guyomard R."/>
            <person name="Galiana D."/>
            <person name="Bobe J."/>
            <person name="Volff J.N."/>
            <person name="Genet C."/>
            <person name="Wincker P."/>
            <person name="Jaillon O."/>
            <person name="Roest Crollius H."/>
            <person name="Guiguen Y."/>
        </authorList>
    </citation>
    <scope>NUCLEOTIDE SEQUENCE [LARGE SCALE GENOMIC DNA]</scope>
</reference>
<dbReference type="PANTHER" id="PTHR12062:SF4">
    <property type="entry name" value="ALPHA-1,3-MANNOSYL-GLYCOPROTEIN 4-BETA-N-ACETYLGLUCOSAMINYLTRANSFERASE A"/>
    <property type="match status" value="1"/>
</dbReference>
<dbReference type="GO" id="GO:0005793">
    <property type="term" value="C:endoplasmic reticulum-Golgi intermediate compartment"/>
    <property type="evidence" value="ECO:0007669"/>
    <property type="project" value="TreeGrafter"/>
</dbReference>
<evidence type="ECO:0000256" key="15">
    <source>
        <dbReference type="ARBA" id="ARBA00023136"/>
    </source>
</evidence>
<evidence type="ECO:0000256" key="14">
    <source>
        <dbReference type="ARBA" id="ARBA00023054"/>
    </source>
</evidence>
<evidence type="ECO:0000256" key="21">
    <source>
        <dbReference type="ARBA" id="ARBA00046033"/>
    </source>
</evidence>
<keyword evidence="16" id="KW-0325">Glycoprotein</keyword>
<proteinExistence type="inferred from homology"/>